<reference evidence="1" key="1">
    <citation type="journal article" date="2019" name="Sci. Rep.">
        <title>Draft genome of Tanacetum cinerariifolium, the natural source of mosquito coil.</title>
        <authorList>
            <person name="Yamashiro T."/>
            <person name="Shiraishi A."/>
            <person name="Satake H."/>
            <person name="Nakayama K."/>
        </authorList>
    </citation>
    <scope>NUCLEOTIDE SEQUENCE</scope>
</reference>
<name>A0A699JW62_TANCI</name>
<comment type="caution">
    <text evidence="1">The sequence shown here is derived from an EMBL/GenBank/DDBJ whole genome shotgun (WGS) entry which is preliminary data.</text>
</comment>
<feature type="non-terminal residue" evidence="1">
    <location>
        <position position="63"/>
    </location>
</feature>
<sequence length="63" mass="7350">MVKSIDLLKNILRRPGRLQKKCVKDWRPVPLSHCFLICLLFMIPRLQVDIILVSKVIDGVSRH</sequence>
<dbReference type="EMBL" id="BKCJ010447583">
    <property type="protein sequence ID" value="GFA57112.1"/>
    <property type="molecule type" value="Genomic_DNA"/>
</dbReference>
<accession>A0A699JW62</accession>
<gene>
    <name evidence="1" type="ORF">Tci_629084</name>
</gene>
<proteinExistence type="predicted"/>
<organism evidence="1">
    <name type="scientific">Tanacetum cinerariifolium</name>
    <name type="common">Dalmatian daisy</name>
    <name type="synonym">Chrysanthemum cinerariifolium</name>
    <dbReference type="NCBI Taxonomy" id="118510"/>
    <lineage>
        <taxon>Eukaryota</taxon>
        <taxon>Viridiplantae</taxon>
        <taxon>Streptophyta</taxon>
        <taxon>Embryophyta</taxon>
        <taxon>Tracheophyta</taxon>
        <taxon>Spermatophyta</taxon>
        <taxon>Magnoliopsida</taxon>
        <taxon>eudicotyledons</taxon>
        <taxon>Gunneridae</taxon>
        <taxon>Pentapetalae</taxon>
        <taxon>asterids</taxon>
        <taxon>campanulids</taxon>
        <taxon>Asterales</taxon>
        <taxon>Asteraceae</taxon>
        <taxon>Asteroideae</taxon>
        <taxon>Anthemideae</taxon>
        <taxon>Anthemidinae</taxon>
        <taxon>Tanacetum</taxon>
    </lineage>
</organism>
<evidence type="ECO:0000313" key="1">
    <source>
        <dbReference type="EMBL" id="GFA57112.1"/>
    </source>
</evidence>
<protein>
    <submittedName>
        <fullName evidence="1">Uncharacterized protein</fullName>
    </submittedName>
</protein>
<dbReference type="AlphaFoldDB" id="A0A699JW62"/>